<reference evidence="2" key="1">
    <citation type="journal article" date="2022" name="Mol. Ecol. Resour.">
        <title>The genomes of chicory, endive, great burdock and yacon provide insights into Asteraceae palaeo-polyploidization history and plant inulin production.</title>
        <authorList>
            <person name="Fan W."/>
            <person name="Wang S."/>
            <person name="Wang H."/>
            <person name="Wang A."/>
            <person name="Jiang F."/>
            <person name="Liu H."/>
            <person name="Zhao H."/>
            <person name="Xu D."/>
            <person name="Zhang Y."/>
        </authorList>
    </citation>
    <scope>NUCLEOTIDE SEQUENCE [LARGE SCALE GENOMIC DNA]</scope>
    <source>
        <strain evidence="2">cv. Yunnan</strain>
    </source>
</reference>
<proteinExistence type="predicted"/>
<reference evidence="1 2" key="2">
    <citation type="journal article" date="2022" name="Mol. Ecol. Resour.">
        <title>The genomes of chicory, endive, great burdock and yacon provide insights into Asteraceae paleo-polyploidization history and plant inulin production.</title>
        <authorList>
            <person name="Fan W."/>
            <person name="Wang S."/>
            <person name="Wang H."/>
            <person name="Wang A."/>
            <person name="Jiang F."/>
            <person name="Liu H."/>
            <person name="Zhao H."/>
            <person name="Xu D."/>
            <person name="Zhang Y."/>
        </authorList>
    </citation>
    <scope>NUCLEOTIDE SEQUENCE [LARGE SCALE GENOMIC DNA]</scope>
    <source>
        <strain evidence="2">cv. Yunnan</strain>
        <tissue evidence="1">Leaves</tissue>
    </source>
</reference>
<dbReference type="Proteomes" id="UP001056120">
    <property type="component" value="Linkage Group LG04"/>
</dbReference>
<accession>A0ACB9JE08</accession>
<name>A0ACB9JE08_9ASTR</name>
<sequence length="121" mass="13884">MLPYPDFTVLVTREYPLLDLNPENNDNFFQTRMFLESDPVYSRSPDEASEYTCPSSRVKDPISPVPSPSGEFNGENFHGDFENGENGEVWRKFPRFCLSLLSASESYLFNNNPINPYILFG</sequence>
<comment type="caution">
    <text evidence="1">The sequence shown here is derived from an EMBL/GenBank/DDBJ whole genome shotgun (WGS) entry which is preliminary data.</text>
</comment>
<evidence type="ECO:0000313" key="1">
    <source>
        <dbReference type="EMBL" id="KAI3817975.1"/>
    </source>
</evidence>
<dbReference type="EMBL" id="CM042021">
    <property type="protein sequence ID" value="KAI3817975.1"/>
    <property type="molecule type" value="Genomic_DNA"/>
</dbReference>
<organism evidence="1 2">
    <name type="scientific">Smallanthus sonchifolius</name>
    <dbReference type="NCBI Taxonomy" id="185202"/>
    <lineage>
        <taxon>Eukaryota</taxon>
        <taxon>Viridiplantae</taxon>
        <taxon>Streptophyta</taxon>
        <taxon>Embryophyta</taxon>
        <taxon>Tracheophyta</taxon>
        <taxon>Spermatophyta</taxon>
        <taxon>Magnoliopsida</taxon>
        <taxon>eudicotyledons</taxon>
        <taxon>Gunneridae</taxon>
        <taxon>Pentapetalae</taxon>
        <taxon>asterids</taxon>
        <taxon>campanulids</taxon>
        <taxon>Asterales</taxon>
        <taxon>Asteraceae</taxon>
        <taxon>Asteroideae</taxon>
        <taxon>Heliantheae alliance</taxon>
        <taxon>Millerieae</taxon>
        <taxon>Smallanthus</taxon>
    </lineage>
</organism>
<evidence type="ECO:0000313" key="2">
    <source>
        <dbReference type="Proteomes" id="UP001056120"/>
    </source>
</evidence>
<protein>
    <submittedName>
        <fullName evidence="1">Uncharacterized protein</fullName>
    </submittedName>
</protein>
<keyword evidence="2" id="KW-1185">Reference proteome</keyword>
<gene>
    <name evidence="1" type="ORF">L1987_11777</name>
</gene>